<protein>
    <submittedName>
        <fullName evidence="3">PEPxxWA-CTERM sorting domain-containing protein</fullName>
    </submittedName>
</protein>
<feature type="domain" description="Ice-binding protein C-terminal" evidence="2">
    <location>
        <begin position="182"/>
        <end position="205"/>
    </location>
</feature>
<sequence length="211" mass="21510">MAALAAALASAPLPAAAATYAPVGPQQNVALATVLGGGWTLCYQKTMSVGLGASALDELAACGAPGKNVMLAGRQTGSDTLLLLAQAPYADVTFNTGAADNGVTHAANGSEWYYSDNWSWGYAGAGQAVRKFECDTNAGPLRMCLHTLASGVGGFRIGDNTGLNNSVDFEKLIFVDNGGGGVPEPATWAMMLAGFGLLGFAARRRISVAYA</sequence>
<keyword evidence="4" id="KW-1185">Reference proteome</keyword>
<evidence type="ECO:0000313" key="4">
    <source>
        <dbReference type="Proteomes" id="UP001597115"/>
    </source>
</evidence>
<feature type="chain" id="PRO_5046126041" evidence="1">
    <location>
        <begin position="18"/>
        <end position="211"/>
    </location>
</feature>
<dbReference type="Pfam" id="PF07589">
    <property type="entry name" value="PEP-CTERM"/>
    <property type="match status" value="1"/>
</dbReference>
<proteinExistence type="predicted"/>
<evidence type="ECO:0000313" key="3">
    <source>
        <dbReference type="EMBL" id="MFD1610680.1"/>
    </source>
</evidence>
<reference evidence="4" key="1">
    <citation type="journal article" date="2019" name="Int. J. Syst. Evol. Microbiol.">
        <title>The Global Catalogue of Microorganisms (GCM) 10K type strain sequencing project: providing services to taxonomists for standard genome sequencing and annotation.</title>
        <authorList>
            <consortium name="The Broad Institute Genomics Platform"/>
            <consortium name="The Broad Institute Genome Sequencing Center for Infectious Disease"/>
            <person name="Wu L."/>
            <person name="Ma J."/>
        </authorList>
    </citation>
    <scope>NUCLEOTIDE SEQUENCE [LARGE SCALE GENOMIC DNA]</scope>
    <source>
        <strain evidence="4">CGMCC 1.16275</strain>
    </source>
</reference>
<keyword evidence="1" id="KW-0732">Signal</keyword>
<feature type="signal peptide" evidence="1">
    <location>
        <begin position="1"/>
        <end position="17"/>
    </location>
</feature>
<accession>A0ABW4I0E6</accession>
<organism evidence="3 4">
    <name type="scientific">Sphingomonas tabacisoli</name>
    <dbReference type="NCBI Taxonomy" id="2249466"/>
    <lineage>
        <taxon>Bacteria</taxon>
        <taxon>Pseudomonadati</taxon>
        <taxon>Pseudomonadota</taxon>
        <taxon>Alphaproteobacteria</taxon>
        <taxon>Sphingomonadales</taxon>
        <taxon>Sphingomonadaceae</taxon>
        <taxon>Sphingomonas</taxon>
    </lineage>
</organism>
<evidence type="ECO:0000256" key="1">
    <source>
        <dbReference type="SAM" id="SignalP"/>
    </source>
</evidence>
<dbReference type="InterPro" id="IPR013424">
    <property type="entry name" value="Ice-binding_C"/>
</dbReference>
<dbReference type="NCBIfam" id="NF035944">
    <property type="entry name" value="PEPxxWA-CTERM"/>
    <property type="match status" value="1"/>
</dbReference>
<evidence type="ECO:0000259" key="2">
    <source>
        <dbReference type="Pfam" id="PF07589"/>
    </source>
</evidence>
<gene>
    <name evidence="3" type="ORF">ACFSCW_02570</name>
</gene>
<dbReference type="EMBL" id="JBHUDY010000001">
    <property type="protein sequence ID" value="MFD1610680.1"/>
    <property type="molecule type" value="Genomic_DNA"/>
</dbReference>
<name>A0ABW4I0E6_9SPHN</name>
<dbReference type="Proteomes" id="UP001597115">
    <property type="component" value="Unassembled WGS sequence"/>
</dbReference>
<comment type="caution">
    <text evidence="3">The sequence shown here is derived from an EMBL/GenBank/DDBJ whole genome shotgun (WGS) entry which is preliminary data.</text>
</comment>
<dbReference type="RefSeq" id="WP_380886574.1">
    <property type="nucleotide sequence ID" value="NZ_JBHUDY010000001.1"/>
</dbReference>
<dbReference type="NCBIfam" id="TIGR02595">
    <property type="entry name" value="PEP_CTERM"/>
    <property type="match status" value="1"/>
</dbReference>